<dbReference type="SUPFAM" id="SSF47413">
    <property type="entry name" value="lambda repressor-like DNA-binding domains"/>
    <property type="match status" value="1"/>
</dbReference>
<accession>A0A0M6ZBI6</accession>
<dbReference type="Gene3D" id="1.10.260.40">
    <property type="entry name" value="lambda repressor-like DNA-binding domains"/>
    <property type="match status" value="1"/>
</dbReference>
<reference evidence="3" key="1">
    <citation type="submission" date="2015-07" db="EMBL/GenBank/DDBJ databases">
        <authorList>
            <person name="Rodrigo-Torres Lidia"/>
            <person name="Arahal R.David."/>
        </authorList>
    </citation>
    <scope>NUCLEOTIDE SEQUENCE [LARGE SCALE GENOMIC DNA]</scope>
    <source>
        <strain evidence="3">CECT 5096</strain>
    </source>
</reference>
<dbReference type="Pfam" id="PF01381">
    <property type="entry name" value="HTH_3"/>
    <property type="match status" value="1"/>
</dbReference>
<dbReference type="InterPro" id="IPR010982">
    <property type="entry name" value="Lambda_DNA-bd_dom_sf"/>
</dbReference>
<dbReference type="GeneID" id="97668176"/>
<keyword evidence="3" id="KW-1185">Reference proteome</keyword>
<feature type="domain" description="HTH cro/C1-type" evidence="1">
    <location>
        <begin position="21"/>
        <end position="67"/>
    </location>
</feature>
<dbReference type="RefSeq" id="WP_055116756.1">
    <property type="nucleotide sequence ID" value="NZ_CXWA01000003.1"/>
</dbReference>
<dbReference type="AlphaFoldDB" id="A0A0M6ZBI6"/>
<evidence type="ECO:0000313" key="2">
    <source>
        <dbReference type="EMBL" id="CTQ65345.1"/>
    </source>
</evidence>
<organism evidence="2 3">
    <name type="scientific">Roseibium album</name>
    <dbReference type="NCBI Taxonomy" id="311410"/>
    <lineage>
        <taxon>Bacteria</taxon>
        <taxon>Pseudomonadati</taxon>
        <taxon>Pseudomonadota</taxon>
        <taxon>Alphaproteobacteria</taxon>
        <taxon>Hyphomicrobiales</taxon>
        <taxon>Stappiaceae</taxon>
        <taxon>Roseibium</taxon>
    </lineage>
</organism>
<dbReference type="EMBL" id="CXWC01000001">
    <property type="protein sequence ID" value="CTQ65345.1"/>
    <property type="molecule type" value="Genomic_DNA"/>
</dbReference>
<dbReference type="CDD" id="cd00093">
    <property type="entry name" value="HTH_XRE"/>
    <property type="match status" value="1"/>
</dbReference>
<dbReference type="GO" id="GO:0003677">
    <property type="term" value="F:DNA binding"/>
    <property type="evidence" value="ECO:0007669"/>
    <property type="project" value="InterPro"/>
</dbReference>
<dbReference type="Proteomes" id="UP000049983">
    <property type="component" value="Unassembled WGS sequence"/>
</dbReference>
<dbReference type="InterPro" id="IPR001387">
    <property type="entry name" value="Cro/C1-type_HTH"/>
</dbReference>
<proteinExistence type="predicted"/>
<evidence type="ECO:0000259" key="1">
    <source>
        <dbReference type="Pfam" id="PF01381"/>
    </source>
</evidence>
<name>A0A0M6ZBI6_9HYPH</name>
<gene>
    <name evidence="2" type="ORF">LA5096_00730</name>
</gene>
<dbReference type="STRING" id="311410.LA5095_03364"/>
<evidence type="ECO:0000313" key="3">
    <source>
        <dbReference type="Proteomes" id="UP000049983"/>
    </source>
</evidence>
<sequence>MESPAGENGIDVTTWADNAIEASGMKNTEVASLLCLTPASVSRIRKGKQALSAEHMLLLSRELKAPLPGEAPQEPEQVSRGLDMDLYLKALESVVEQNNRKPEPRRMNQFEILESVFFVYEALVKLKK</sequence>
<protein>
    <recommendedName>
        <fullName evidence="1">HTH cro/C1-type domain-containing protein</fullName>
    </recommendedName>
</protein>